<keyword evidence="1" id="KW-0472">Membrane</keyword>
<keyword evidence="1" id="KW-0812">Transmembrane</keyword>
<feature type="transmembrane region" description="Helical" evidence="1">
    <location>
        <begin position="280"/>
        <end position="305"/>
    </location>
</feature>
<dbReference type="AlphaFoldDB" id="A0A9X2SAW6"/>
<gene>
    <name evidence="3" type="ORF">NQZ67_09575</name>
</gene>
<proteinExistence type="predicted"/>
<evidence type="ECO:0000256" key="1">
    <source>
        <dbReference type="SAM" id="Phobius"/>
    </source>
</evidence>
<sequence length="402" mass="45589">MMDRRKERQTIVDEIRGASLFGILMANMLIFQFGMWGKDELELFGLSDTEAWAHTMVKIVIEGSFMPIFAFLFGYGMYKLMEGQLARNGTYKWVLIRRFAMLIGLGTLHSLFIWEGDILMVYGLMGLLLIVFLKRKAKTVLVWGVVLLSLFGLTGLGVSGMNLEQEVMDKERTREYVLESTEIYQTGSYPDIFQFRLEDAGPIDEAPIVMIAAIVLAPILIAPMFLFGIYAAKKEWFHRPEQKRSFYRKWALLLASAGLLLKTLPYVAPDFILSGIGETAAAPLLAIGYIMGFAWLFSLGSAGVLRQGFEAVGRLSLTNYLLQSIVCTTLFYGYGFGWYGKLGVLAGIVIALTLYALQLLGSFWYVKRFRIGPVERLLRVWTYWSWRGRPKTIVREQIDLNA</sequence>
<feature type="transmembrane region" description="Helical" evidence="1">
    <location>
        <begin position="317"/>
        <end position="336"/>
    </location>
</feature>
<name>A0A9X2SAW6_9BACL</name>
<feature type="transmembrane region" description="Helical" evidence="1">
    <location>
        <begin position="250"/>
        <end position="268"/>
    </location>
</feature>
<dbReference type="PANTHER" id="PTHR30590:SF2">
    <property type="entry name" value="INNER MEMBRANE PROTEIN"/>
    <property type="match status" value="1"/>
</dbReference>
<evidence type="ECO:0000259" key="2">
    <source>
        <dbReference type="Pfam" id="PF04235"/>
    </source>
</evidence>
<dbReference type="PANTHER" id="PTHR30590">
    <property type="entry name" value="INNER MEMBRANE PROTEIN"/>
    <property type="match status" value="1"/>
</dbReference>
<feature type="domain" description="DUF418" evidence="2">
    <location>
        <begin position="231"/>
        <end position="384"/>
    </location>
</feature>
<dbReference type="EMBL" id="JANIPJ010000005">
    <property type="protein sequence ID" value="MCR2804127.1"/>
    <property type="molecule type" value="Genomic_DNA"/>
</dbReference>
<feature type="transmembrane region" description="Helical" evidence="1">
    <location>
        <begin position="140"/>
        <end position="161"/>
    </location>
</feature>
<feature type="transmembrane region" description="Helical" evidence="1">
    <location>
        <begin position="90"/>
        <end position="112"/>
    </location>
</feature>
<feature type="transmembrane region" description="Helical" evidence="1">
    <location>
        <begin position="20"/>
        <end position="37"/>
    </location>
</feature>
<feature type="transmembrane region" description="Helical" evidence="1">
    <location>
        <begin position="342"/>
        <end position="366"/>
    </location>
</feature>
<comment type="caution">
    <text evidence="3">The sequence shown here is derived from an EMBL/GenBank/DDBJ whole genome shotgun (WGS) entry which is preliminary data.</text>
</comment>
<dbReference type="Proteomes" id="UP001141950">
    <property type="component" value="Unassembled WGS sequence"/>
</dbReference>
<dbReference type="RefSeq" id="WP_257444953.1">
    <property type="nucleotide sequence ID" value="NZ_JANIPJ010000005.1"/>
</dbReference>
<evidence type="ECO:0000313" key="4">
    <source>
        <dbReference type="Proteomes" id="UP001141950"/>
    </source>
</evidence>
<dbReference type="Pfam" id="PF04235">
    <property type="entry name" value="DUF418"/>
    <property type="match status" value="1"/>
</dbReference>
<keyword evidence="1" id="KW-1133">Transmembrane helix</keyword>
<evidence type="ECO:0000313" key="3">
    <source>
        <dbReference type="EMBL" id="MCR2804127.1"/>
    </source>
</evidence>
<organism evidence="3 4">
    <name type="scientific">Paenibacillus soyae</name>
    <dbReference type="NCBI Taxonomy" id="2969249"/>
    <lineage>
        <taxon>Bacteria</taxon>
        <taxon>Bacillati</taxon>
        <taxon>Bacillota</taxon>
        <taxon>Bacilli</taxon>
        <taxon>Bacillales</taxon>
        <taxon>Paenibacillaceae</taxon>
        <taxon>Paenibacillus</taxon>
    </lineage>
</organism>
<feature type="transmembrane region" description="Helical" evidence="1">
    <location>
        <begin position="118"/>
        <end position="133"/>
    </location>
</feature>
<protein>
    <submittedName>
        <fullName evidence="3">DUF418 domain-containing protein</fullName>
    </submittedName>
</protein>
<feature type="transmembrane region" description="Helical" evidence="1">
    <location>
        <begin position="57"/>
        <end position="78"/>
    </location>
</feature>
<feature type="transmembrane region" description="Helical" evidence="1">
    <location>
        <begin position="208"/>
        <end position="230"/>
    </location>
</feature>
<reference evidence="3" key="1">
    <citation type="submission" date="2022-08" db="EMBL/GenBank/DDBJ databases">
        <title>The genomic sequence of strain Paenibacillus sp. SCIV0701.</title>
        <authorList>
            <person name="Zhao H."/>
        </authorList>
    </citation>
    <scope>NUCLEOTIDE SEQUENCE</scope>
    <source>
        <strain evidence="3">SCIV0701</strain>
    </source>
</reference>
<keyword evidence="4" id="KW-1185">Reference proteome</keyword>
<dbReference type="InterPro" id="IPR007349">
    <property type="entry name" value="DUF418"/>
</dbReference>
<dbReference type="InterPro" id="IPR052529">
    <property type="entry name" value="Bact_Transport_Assoc"/>
</dbReference>
<accession>A0A9X2SAW6</accession>